<dbReference type="AlphaFoldDB" id="A0A516KCT4"/>
<dbReference type="SUPFAM" id="SSF53474">
    <property type="entry name" value="alpha/beta-Hydrolases"/>
    <property type="match status" value="1"/>
</dbReference>
<keyword evidence="2" id="KW-0378">Hydrolase</keyword>
<gene>
    <name evidence="2" type="ORF">FN924_02595</name>
</gene>
<evidence type="ECO:0000259" key="1">
    <source>
        <dbReference type="Pfam" id="PF12697"/>
    </source>
</evidence>
<dbReference type="InterPro" id="IPR050266">
    <property type="entry name" value="AB_hydrolase_sf"/>
</dbReference>
<organism evidence="2 3">
    <name type="scientific">Radiobacillus deserti</name>
    <dbReference type="NCBI Taxonomy" id="2594883"/>
    <lineage>
        <taxon>Bacteria</taxon>
        <taxon>Bacillati</taxon>
        <taxon>Bacillota</taxon>
        <taxon>Bacilli</taxon>
        <taxon>Bacillales</taxon>
        <taxon>Bacillaceae</taxon>
        <taxon>Radiobacillus</taxon>
    </lineage>
</organism>
<keyword evidence="3" id="KW-1185">Reference proteome</keyword>
<dbReference type="PANTHER" id="PTHR43798:SF6">
    <property type="entry name" value="HYDROLASE, PUTATIVE (AFU_ORTHOLOGUE AFUA_4G13070)-RELATED"/>
    <property type="match status" value="1"/>
</dbReference>
<dbReference type="OrthoDB" id="6191536at2"/>
<evidence type="ECO:0000313" key="2">
    <source>
        <dbReference type="EMBL" id="QDP39180.1"/>
    </source>
</evidence>
<dbReference type="InterPro" id="IPR029058">
    <property type="entry name" value="AB_hydrolase_fold"/>
</dbReference>
<name>A0A516KCT4_9BACI</name>
<dbReference type="InterPro" id="IPR000073">
    <property type="entry name" value="AB_hydrolase_1"/>
</dbReference>
<reference evidence="2 3" key="1">
    <citation type="submission" date="2019-07" db="EMBL/GenBank/DDBJ databases">
        <authorList>
            <person name="Li J."/>
        </authorList>
    </citation>
    <scope>NUCLEOTIDE SEQUENCE [LARGE SCALE GENOMIC DNA]</scope>
    <source>
        <strain evidence="2 3">TKL69</strain>
    </source>
</reference>
<protein>
    <submittedName>
        <fullName evidence="2">Alpha/beta hydrolase</fullName>
    </submittedName>
</protein>
<proteinExistence type="predicted"/>
<dbReference type="Pfam" id="PF12697">
    <property type="entry name" value="Abhydrolase_6"/>
    <property type="match status" value="1"/>
</dbReference>
<dbReference type="Proteomes" id="UP000315215">
    <property type="component" value="Chromosome"/>
</dbReference>
<dbReference type="KEGG" id="aqt:FN924_02595"/>
<dbReference type="RefSeq" id="WP_143891930.1">
    <property type="nucleotide sequence ID" value="NZ_CP041666.1"/>
</dbReference>
<evidence type="ECO:0000313" key="3">
    <source>
        <dbReference type="Proteomes" id="UP000315215"/>
    </source>
</evidence>
<dbReference type="GO" id="GO:0016787">
    <property type="term" value="F:hydrolase activity"/>
    <property type="evidence" value="ECO:0007669"/>
    <property type="project" value="UniProtKB-KW"/>
</dbReference>
<sequence length="262" mass="29667">MKYQAGNNILHYFVEGSGHPVFVLHGIGTDHRAMKGWLEPIFVEREGFQRIYVDLPWHGESVCKGITSTVEARNILSTFLTDLIGERSYSIIGHSYGGYVAQGLISDHLTGLCLITPAIHKKERDVPSKTAYNRDESALAEVDSDIRTAFETLMVDQSADNLQLFLSEVQPGRSLADRKFLTSNWREFGYFFESDPLAKRYDGRALIIAGKLDAICGYKDYYKIIENMPNSTFAVLPSGHLPQIEKRQTVQHLVNDWLEQSY</sequence>
<dbReference type="Gene3D" id="3.40.50.1820">
    <property type="entry name" value="alpha/beta hydrolase"/>
    <property type="match status" value="1"/>
</dbReference>
<accession>A0A516KCT4</accession>
<feature type="domain" description="AB hydrolase-1" evidence="1">
    <location>
        <begin position="21"/>
        <end position="246"/>
    </location>
</feature>
<dbReference type="EMBL" id="CP041666">
    <property type="protein sequence ID" value="QDP39180.1"/>
    <property type="molecule type" value="Genomic_DNA"/>
</dbReference>
<dbReference type="PANTHER" id="PTHR43798">
    <property type="entry name" value="MONOACYLGLYCEROL LIPASE"/>
    <property type="match status" value="1"/>
</dbReference>